<dbReference type="AlphaFoldDB" id="A0A0E0JPQ8"/>
<reference evidence="2" key="2">
    <citation type="submission" date="2018-05" db="EMBL/GenBank/DDBJ databases">
        <title>OpunRS2 (Oryza punctata Reference Sequence Version 2).</title>
        <authorList>
            <person name="Zhang J."/>
            <person name="Kudrna D."/>
            <person name="Lee S."/>
            <person name="Talag J."/>
            <person name="Welchert J."/>
            <person name="Wing R.A."/>
        </authorList>
    </citation>
    <scope>NUCLEOTIDE SEQUENCE [LARGE SCALE GENOMIC DNA]</scope>
</reference>
<dbReference type="OMA" id="QFMNVSH"/>
<keyword evidence="3" id="KW-1185">Reference proteome</keyword>
<proteinExistence type="predicted"/>
<feature type="compositionally biased region" description="Acidic residues" evidence="1">
    <location>
        <begin position="143"/>
        <end position="152"/>
    </location>
</feature>
<organism evidence="2">
    <name type="scientific">Oryza punctata</name>
    <name type="common">Red rice</name>
    <dbReference type="NCBI Taxonomy" id="4537"/>
    <lineage>
        <taxon>Eukaryota</taxon>
        <taxon>Viridiplantae</taxon>
        <taxon>Streptophyta</taxon>
        <taxon>Embryophyta</taxon>
        <taxon>Tracheophyta</taxon>
        <taxon>Spermatophyta</taxon>
        <taxon>Magnoliopsida</taxon>
        <taxon>Liliopsida</taxon>
        <taxon>Poales</taxon>
        <taxon>Poaceae</taxon>
        <taxon>BOP clade</taxon>
        <taxon>Oryzoideae</taxon>
        <taxon>Oryzeae</taxon>
        <taxon>Oryzinae</taxon>
        <taxon>Oryza</taxon>
    </lineage>
</organism>
<evidence type="ECO:0000313" key="3">
    <source>
        <dbReference type="Proteomes" id="UP000026962"/>
    </source>
</evidence>
<accession>A0A0E0JPQ8</accession>
<dbReference type="PANTHER" id="PTHR33647:SF1">
    <property type="entry name" value="OS01G0793800 PROTEIN"/>
    <property type="match status" value="1"/>
</dbReference>
<dbReference type="Proteomes" id="UP000026962">
    <property type="component" value="Chromosome 1"/>
</dbReference>
<dbReference type="PANTHER" id="PTHR33647">
    <property type="entry name" value="OS01G0793900 PROTEIN"/>
    <property type="match status" value="1"/>
</dbReference>
<reference evidence="2" key="1">
    <citation type="submission" date="2015-04" db="UniProtKB">
        <authorList>
            <consortium name="EnsemblPlants"/>
        </authorList>
    </citation>
    <scope>IDENTIFICATION</scope>
</reference>
<dbReference type="Gramene" id="OPUNC01G32780.1">
    <property type="protein sequence ID" value="OPUNC01G32780.1"/>
    <property type="gene ID" value="OPUNC01G32780"/>
</dbReference>
<name>A0A0E0JPQ8_ORYPU</name>
<feature type="compositionally biased region" description="Basic and acidic residues" evidence="1">
    <location>
        <begin position="158"/>
        <end position="167"/>
    </location>
</feature>
<evidence type="ECO:0000313" key="2">
    <source>
        <dbReference type="EnsemblPlants" id="OPUNC01G32780.1"/>
    </source>
</evidence>
<protein>
    <submittedName>
        <fullName evidence="2">Uncharacterized protein</fullName>
    </submittedName>
</protein>
<sequence length="238" mass="26665">MVVLFFPSSDATNDCMGNCFKSQRAAASWADDGEWEDEEQQQQLHEMAAVEKIERVEVKIRVTRRQLQELLEKAAGEGKGRPVEKVLAEMISSGKVCYEQEAAGHWRPSLQSIPEADESSRGAESQKLMGNCAASQRAAESWADGDEWEDEAASSSSEDDHRKTREHVAEVTIRITKRQLHELMEGKGAGHGHGMISRRSTQQLLADIMNSGEVHHHDQHREMHWKPALQSIPEAVES</sequence>
<feature type="region of interest" description="Disordered" evidence="1">
    <location>
        <begin position="106"/>
        <end position="167"/>
    </location>
</feature>
<dbReference type="HOGENOM" id="CLU_1167489_0_0_1"/>
<dbReference type="eggNOG" id="ENOG502S3Z3">
    <property type="taxonomic scope" value="Eukaryota"/>
</dbReference>
<evidence type="ECO:0000256" key="1">
    <source>
        <dbReference type="SAM" id="MobiDB-lite"/>
    </source>
</evidence>
<dbReference type="EnsemblPlants" id="OPUNC01G32780.1">
    <property type="protein sequence ID" value="OPUNC01G32780.1"/>
    <property type="gene ID" value="OPUNC01G32780"/>
</dbReference>
<feature type="compositionally biased region" description="Basic and acidic residues" evidence="1">
    <location>
        <begin position="214"/>
        <end position="225"/>
    </location>
</feature>
<feature type="region of interest" description="Disordered" evidence="1">
    <location>
        <begin position="214"/>
        <end position="238"/>
    </location>
</feature>